<feature type="domain" description="CAP-Gly" evidence="8">
    <location>
        <begin position="23"/>
        <end position="69"/>
    </location>
</feature>
<feature type="compositionally biased region" description="Low complexity" evidence="7">
    <location>
        <begin position="252"/>
        <end position="278"/>
    </location>
</feature>
<feature type="compositionally biased region" description="Gly residues" evidence="7">
    <location>
        <begin position="607"/>
        <end position="619"/>
    </location>
</feature>
<dbReference type="SUPFAM" id="SSF74924">
    <property type="entry name" value="Cap-Gly domain"/>
    <property type="match status" value="1"/>
</dbReference>
<dbReference type="PROSITE" id="PS00845">
    <property type="entry name" value="CAP_GLY_1"/>
    <property type="match status" value="1"/>
</dbReference>
<evidence type="ECO:0000313" key="10">
    <source>
        <dbReference type="Proteomes" id="UP000650467"/>
    </source>
</evidence>
<evidence type="ECO:0000256" key="2">
    <source>
        <dbReference type="ARBA" id="ARBA00006286"/>
    </source>
</evidence>
<protein>
    <recommendedName>
        <fullName evidence="8">CAP-Gly domain-containing protein</fullName>
    </recommendedName>
</protein>
<evidence type="ECO:0000256" key="6">
    <source>
        <dbReference type="ARBA" id="ARBA00023186"/>
    </source>
</evidence>
<sequence length="700" mass="72094">MATPAVGCRVRIIKDFATVRYVGPVAVQEGTWVGVEWDDVSRGKHDGSTGGVRYFDCKSGCPTAGSFVRIERVNFGISVLEALRARYNNETAEYGAEVNADELYVHTSRNRRVKVLLVGEEKISQKQRQIHTLESARLVGLDISTVGDPSELAAAVPALTELDVTANLVGFWSFAEQLAAALPRLAVLNLSENKLTIPAPGAALAALPGLRALVLNDCGVTWQEVLRLAPSLPALQELHLCGNPIPALAAPPAAAPAEADADGAAAGPGAQQDQAASEGGDGGAEAAADDVEGGAAWLAALFPNLQVLTLEEVGLGGWASLALLARLPRLARLHLAGNSAIAAVAYPAPLAAPEPASQQAPAPAAAAEGAAAQPPAPAEPAVGTAATAGRKAEEAGKAGGSGGEQGAPPPFAALTALYLGGCGVADWASVNELDRFPALKELRLSGNPVLQSSKTGGRFEVIGRVSGLASLNGAEVRPRERRDSELRYLAHIAAEMEGAAGDEDRRAAVRAAHPRLRHLMATHGAVLATAARGAAAGGGSMAASTVELKLTCVAAAAHAKMGTQVKRLPRSTTVSALRLLCEKLFKVKADSMALFLRSPEDPIPEDIGGGVGAGGGGGQQDDRPLSFFGVQDGTEVLVDEIDPEALKRADEDARAAASAAHEQRLAEQLRAAGRLQAEFARSMGLQQQQQGAAAAAEQPQ</sequence>
<gene>
    <name evidence="9" type="ORF">HXX76_012283</name>
</gene>
<dbReference type="PANTHER" id="PTHR18849:SF0">
    <property type="entry name" value="CILIA- AND FLAGELLA-ASSOCIATED PROTEIN 410-RELATED"/>
    <property type="match status" value="1"/>
</dbReference>
<dbReference type="InterPro" id="IPR044079">
    <property type="entry name" value="Ubl_TBCE"/>
</dbReference>
<dbReference type="Proteomes" id="UP000650467">
    <property type="component" value="Unassembled WGS sequence"/>
</dbReference>
<dbReference type="PROSITE" id="PS50245">
    <property type="entry name" value="CAP_GLY_2"/>
    <property type="match status" value="1"/>
</dbReference>
<dbReference type="SUPFAM" id="SSF54236">
    <property type="entry name" value="Ubiquitin-like"/>
    <property type="match status" value="1"/>
</dbReference>
<evidence type="ECO:0000259" key="8">
    <source>
        <dbReference type="PROSITE" id="PS50245"/>
    </source>
</evidence>
<evidence type="ECO:0000256" key="3">
    <source>
        <dbReference type="ARBA" id="ARBA00022490"/>
    </source>
</evidence>
<feature type="compositionally biased region" description="Low complexity" evidence="7">
    <location>
        <begin position="353"/>
        <end position="389"/>
    </location>
</feature>
<dbReference type="PANTHER" id="PTHR18849">
    <property type="entry name" value="LEUCINE RICH REPEAT PROTEIN"/>
    <property type="match status" value="1"/>
</dbReference>
<dbReference type="InterPro" id="IPR000938">
    <property type="entry name" value="CAP-Gly_domain"/>
</dbReference>
<dbReference type="InterPro" id="IPR036859">
    <property type="entry name" value="CAP-Gly_dom_sf"/>
</dbReference>
<dbReference type="Gene3D" id="3.10.20.90">
    <property type="entry name" value="Phosphatidylinositol 3-kinase Catalytic Subunit, Chain A, domain 1"/>
    <property type="match status" value="1"/>
</dbReference>
<keyword evidence="4" id="KW-0433">Leucine-rich repeat</keyword>
<keyword evidence="3" id="KW-0963">Cytoplasm</keyword>
<evidence type="ECO:0000313" key="9">
    <source>
        <dbReference type="EMBL" id="KAG2427632.1"/>
    </source>
</evidence>
<comment type="similarity">
    <text evidence="2">Belongs to the TBCE family.</text>
</comment>
<dbReference type="GO" id="GO:0005930">
    <property type="term" value="C:axoneme"/>
    <property type="evidence" value="ECO:0007669"/>
    <property type="project" value="UniProtKB-SubCell"/>
</dbReference>
<dbReference type="OrthoDB" id="5273213at2759"/>
<dbReference type="EMBL" id="JAEHOC010000039">
    <property type="protein sequence ID" value="KAG2427632.1"/>
    <property type="molecule type" value="Genomic_DNA"/>
</dbReference>
<evidence type="ECO:0000256" key="1">
    <source>
        <dbReference type="ARBA" id="ARBA00004430"/>
    </source>
</evidence>
<dbReference type="Pfam" id="PF01302">
    <property type="entry name" value="CAP_GLY"/>
    <property type="match status" value="1"/>
</dbReference>
<feature type="region of interest" description="Disordered" evidence="7">
    <location>
        <begin position="353"/>
        <end position="406"/>
    </location>
</feature>
<evidence type="ECO:0000256" key="4">
    <source>
        <dbReference type="ARBA" id="ARBA00022614"/>
    </source>
</evidence>
<comment type="subcellular location">
    <subcellularLocation>
        <location evidence="1">Cytoplasm</location>
        <location evidence="1">Cytoskeleton</location>
        <location evidence="1">Cilium axoneme</location>
    </subcellularLocation>
</comment>
<dbReference type="InterPro" id="IPR029071">
    <property type="entry name" value="Ubiquitin-like_domsf"/>
</dbReference>
<dbReference type="InterPro" id="IPR032675">
    <property type="entry name" value="LRR_dom_sf"/>
</dbReference>
<reference evidence="9" key="1">
    <citation type="journal article" date="2020" name="bioRxiv">
        <title>Comparative genomics of Chlamydomonas.</title>
        <authorList>
            <person name="Craig R.J."/>
            <person name="Hasan A.R."/>
            <person name="Ness R.W."/>
            <person name="Keightley P.D."/>
        </authorList>
    </citation>
    <scope>NUCLEOTIDE SEQUENCE</scope>
    <source>
        <strain evidence="9">SAG 7.73</strain>
    </source>
</reference>
<keyword evidence="5" id="KW-0677">Repeat</keyword>
<dbReference type="CDD" id="cd17044">
    <property type="entry name" value="Ubl_TBCE"/>
    <property type="match status" value="1"/>
</dbReference>
<dbReference type="Gene3D" id="2.30.30.190">
    <property type="entry name" value="CAP Gly-rich-like domain"/>
    <property type="match status" value="1"/>
</dbReference>
<dbReference type="SMART" id="SM01052">
    <property type="entry name" value="CAP_GLY"/>
    <property type="match status" value="1"/>
</dbReference>
<evidence type="ECO:0000256" key="5">
    <source>
        <dbReference type="ARBA" id="ARBA00022737"/>
    </source>
</evidence>
<feature type="region of interest" description="Disordered" evidence="7">
    <location>
        <begin position="252"/>
        <end position="287"/>
    </location>
</feature>
<keyword evidence="10" id="KW-1185">Reference proteome</keyword>
<accession>A0A835VSI3</accession>
<feature type="region of interest" description="Disordered" evidence="7">
    <location>
        <begin position="604"/>
        <end position="625"/>
    </location>
</feature>
<name>A0A835VSI3_CHLIN</name>
<dbReference type="AlphaFoldDB" id="A0A835VSI3"/>
<evidence type="ECO:0000256" key="7">
    <source>
        <dbReference type="SAM" id="MobiDB-lite"/>
    </source>
</evidence>
<comment type="caution">
    <text evidence="9">The sequence shown here is derived from an EMBL/GenBank/DDBJ whole genome shotgun (WGS) entry which is preliminary data.</text>
</comment>
<dbReference type="SUPFAM" id="SSF52047">
    <property type="entry name" value="RNI-like"/>
    <property type="match status" value="1"/>
</dbReference>
<dbReference type="Gene3D" id="3.80.10.10">
    <property type="entry name" value="Ribonuclease Inhibitor"/>
    <property type="match status" value="2"/>
</dbReference>
<proteinExistence type="inferred from homology"/>
<keyword evidence="6" id="KW-0143">Chaperone</keyword>
<organism evidence="9 10">
    <name type="scientific">Chlamydomonas incerta</name>
    <dbReference type="NCBI Taxonomy" id="51695"/>
    <lineage>
        <taxon>Eukaryota</taxon>
        <taxon>Viridiplantae</taxon>
        <taxon>Chlorophyta</taxon>
        <taxon>core chlorophytes</taxon>
        <taxon>Chlorophyceae</taxon>
        <taxon>CS clade</taxon>
        <taxon>Chlamydomonadales</taxon>
        <taxon>Chlamydomonadaceae</taxon>
        <taxon>Chlamydomonas</taxon>
    </lineage>
</organism>